<dbReference type="PROSITE" id="PS50082">
    <property type="entry name" value="WD_REPEATS_2"/>
    <property type="match status" value="2"/>
</dbReference>
<organism evidence="3 4">
    <name type="scientific">Streptosporangium oxazolinicum</name>
    <dbReference type="NCBI Taxonomy" id="909287"/>
    <lineage>
        <taxon>Bacteria</taxon>
        <taxon>Bacillati</taxon>
        <taxon>Actinomycetota</taxon>
        <taxon>Actinomycetes</taxon>
        <taxon>Streptosporangiales</taxon>
        <taxon>Streptosporangiaceae</taxon>
        <taxon>Streptosporangium</taxon>
    </lineage>
</organism>
<accession>A0ABP8ABZ8</accession>
<dbReference type="Pfam" id="PF00400">
    <property type="entry name" value="WD40"/>
    <property type="match status" value="2"/>
</dbReference>
<evidence type="ECO:0000256" key="1">
    <source>
        <dbReference type="PROSITE-ProRule" id="PRU00221"/>
    </source>
</evidence>
<dbReference type="SUPFAM" id="SSF50978">
    <property type="entry name" value="WD40 repeat-like"/>
    <property type="match status" value="1"/>
</dbReference>
<keyword evidence="4" id="KW-1185">Reference proteome</keyword>
<protein>
    <submittedName>
        <fullName evidence="3">Uncharacterized protein</fullName>
    </submittedName>
</protein>
<dbReference type="Proteomes" id="UP001501251">
    <property type="component" value="Unassembled WGS sequence"/>
</dbReference>
<reference evidence="4" key="1">
    <citation type="journal article" date="2019" name="Int. J. Syst. Evol. Microbiol.">
        <title>The Global Catalogue of Microorganisms (GCM) 10K type strain sequencing project: providing services to taxonomists for standard genome sequencing and annotation.</title>
        <authorList>
            <consortium name="The Broad Institute Genomics Platform"/>
            <consortium name="The Broad Institute Genome Sequencing Center for Infectious Disease"/>
            <person name="Wu L."/>
            <person name="Ma J."/>
        </authorList>
    </citation>
    <scope>NUCLEOTIDE SEQUENCE [LARGE SCALE GENOMIC DNA]</scope>
    <source>
        <strain evidence="4">JCM 17388</strain>
    </source>
</reference>
<gene>
    <name evidence="3" type="ORF">GCM10022252_05930</name>
</gene>
<feature type="region of interest" description="Disordered" evidence="2">
    <location>
        <begin position="1"/>
        <end position="21"/>
    </location>
</feature>
<dbReference type="InterPro" id="IPR036322">
    <property type="entry name" value="WD40_repeat_dom_sf"/>
</dbReference>
<dbReference type="Gene3D" id="2.130.10.10">
    <property type="entry name" value="YVTN repeat-like/Quinoprotein amine dehydrogenase"/>
    <property type="match status" value="1"/>
</dbReference>
<dbReference type="InterPro" id="IPR015943">
    <property type="entry name" value="WD40/YVTN_repeat-like_dom_sf"/>
</dbReference>
<dbReference type="InterPro" id="IPR001680">
    <property type="entry name" value="WD40_rpt"/>
</dbReference>
<feature type="repeat" description="WD" evidence="1">
    <location>
        <begin position="1"/>
        <end position="22"/>
    </location>
</feature>
<dbReference type="PROSITE" id="PS50294">
    <property type="entry name" value="WD_REPEATS_REGION"/>
    <property type="match status" value="2"/>
</dbReference>
<feature type="repeat" description="WD" evidence="1">
    <location>
        <begin position="24"/>
        <end position="63"/>
    </location>
</feature>
<sequence>MSGSTDGTVRLWDPAEGRPLGKPVKAHGGGVYSVGFMTVGDRTLAVSAGRDRAVRLWKLASVR</sequence>
<dbReference type="EMBL" id="BAABAQ010000001">
    <property type="protein sequence ID" value="GAA4181474.1"/>
    <property type="molecule type" value="Genomic_DNA"/>
</dbReference>
<evidence type="ECO:0000313" key="3">
    <source>
        <dbReference type="EMBL" id="GAA4181474.1"/>
    </source>
</evidence>
<name>A0ABP8ABZ8_9ACTN</name>
<evidence type="ECO:0000256" key="2">
    <source>
        <dbReference type="SAM" id="MobiDB-lite"/>
    </source>
</evidence>
<comment type="caution">
    <text evidence="3">The sequence shown here is derived from an EMBL/GenBank/DDBJ whole genome shotgun (WGS) entry which is preliminary data.</text>
</comment>
<proteinExistence type="predicted"/>
<evidence type="ECO:0000313" key="4">
    <source>
        <dbReference type="Proteomes" id="UP001501251"/>
    </source>
</evidence>
<keyword evidence="1" id="KW-0853">WD repeat</keyword>